<dbReference type="OrthoDB" id="9811281at2"/>
<evidence type="ECO:0000256" key="5">
    <source>
        <dbReference type="ARBA" id="ARBA00023004"/>
    </source>
</evidence>
<gene>
    <name evidence="9" type="ORF">FCU45_00030</name>
</gene>
<dbReference type="Proteomes" id="UP000309561">
    <property type="component" value="Unassembled WGS sequence"/>
</dbReference>
<keyword evidence="5 6" id="KW-0408">Iron</keyword>
<evidence type="ECO:0000256" key="4">
    <source>
        <dbReference type="ARBA" id="ARBA00022982"/>
    </source>
</evidence>
<dbReference type="EMBL" id="SZPX01000001">
    <property type="protein sequence ID" value="TKI70817.1"/>
    <property type="molecule type" value="Genomic_DNA"/>
</dbReference>
<dbReference type="PANTHER" id="PTHR35008:SF8">
    <property type="entry name" value="ALCOHOL DEHYDROGENASE CYTOCHROME C SUBUNIT"/>
    <property type="match status" value="1"/>
</dbReference>
<evidence type="ECO:0000256" key="6">
    <source>
        <dbReference type="PROSITE-ProRule" id="PRU00433"/>
    </source>
</evidence>
<evidence type="ECO:0000313" key="10">
    <source>
        <dbReference type="Proteomes" id="UP000309561"/>
    </source>
</evidence>
<keyword evidence="4" id="KW-0249">Electron transport</keyword>
<organism evidence="9 10">
    <name type="scientific">Sulfurimonas crateris</name>
    <dbReference type="NCBI Taxonomy" id="2574727"/>
    <lineage>
        <taxon>Bacteria</taxon>
        <taxon>Pseudomonadati</taxon>
        <taxon>Campylobacterota</taxon>
        <taxon>Epsilonproteobacteria</taxon>
        <taxon>Campylobacterales</taxon>
        <taxon>Sulfurimonadaceae</taxon>
        <taxon>Sulfurimonas</taxon>
    </lineage>
</organism>
<sequence>MIKLNSKLIILGVSVVASSALFFTGCFASSSSAGASSAKVESAANGMYNPTKDALDGGVTYKRENGMYTAYAVNEQPTTGVNFGRAPTPNELKAWDADIMPDGTGLPEGSGTVEEGEVLYDRDCAVCHGEFGAGGKGYPTLTGGSMDSLANQRTCPGKDAPNRTIGSYWPQASTLIWYIRDAMPYANPKSYTPDEMYAMTAYLLYENGVQIDGEDIEELNQDNFKKIVMPNRDGFYPNIDGPEGVENVRAFFAEPKNFGAVGTRCMTNCGKESVARIANEITAVVPPYSTERDLPPVSEDAGPVSEAEKLYEKSCAVCHKTDAMGAPAVGDKNAWATVMEQGIDRVNHNSINGIGGMPPKGGAMDLSDDQIKDIVKFMVESSK</sequence>
<feature type="chain" id="PRO_5020660028" evidence="7">
    <location>
        <begin position="29"/>
        <end position="383"/>
    </location>
</feature>
<evidence type="ECO:0000256" key="3">
    <source>
        <dbReference type="ARBA" id="ARBA00022723"/>
    </source>
</evidence>
<dbReference type="PROSITE" id="PS51257">
    <property type="entry name" value="PROKAR_LIPOPROTEIN"/>
    <property type="match status" value="1"/>
</dbReference>
<dbReference type="RefSeq" id="WP_137011036.1">
    <property type="nucleotide sequence ID" value="NZ_SZPX01000001.1"/>
</dbReference>
<feature type="signal peptide" evidence="7">
    <location>
        <begin position="1"/>
        <end position="28"/>
    </location>
</feature>
<evidence type="ECO:0000256" key="7">
    <source>
        <dbReference type="SAM" id="SignalP"/>
    </source>
</evidence>
<dbReference type="Gene3D" id="1.10.760.10">
    <property type="entry name" value="Cytochrome c-like domain"/>
    <property type="match status" value="2"/>
</dbReference>
<reference evidence="9 10" key="1">
    <citation type="submission" date="2019-04" db="EMBL/GenBank/DDBJ databases">
        <title>Sulfurimonas crateris sp. nov. a facultative anaerobic sulfur-oxidizing chemolithautotrophic bacterium isolated from a terrestrial mud vulcano.</title>
        <authorList>
            <person name="Ratnikova N.M."/>
            <person name="Slobodkin A.I."/>
            <person name="Merkel A.Y."/>
            <person name="Novikov A."/>
            <person name="Bonch-Osmolovskaya E.A."/>
            <person name="Slobodkina G.B."/>
        </authorList>
    </citation>
    <scope>NUCLEOTIDE SEQUENCE [LARGE SCALE GENOMIC DNA]</scope>
    <source>
        <strain evidence="9 10">SN118</strain>
    </source>
</reference>
<dbReference type="SUPFAM" id="SSF46626">
    <property type="entry name" value="Cytochrome c"/>
    <property type="match status" value="2"/>
</dbReference>
<evidence type="ECO:0000256" key="1">
    <source>
        <dbReference type="ARBA" id="ARBA00022448"/>
    </source>
</evidence>
<keyword evidence="1" id="KW-0813">Transport</keyword>
<keyword evidence="10" id="KW-1185">Reference proteome</keyword>
<dbReference type="Pfam" id="PF00034">
    <property type="entry name" value="Cytochrom_C"/>
    <property type="match status" value="1"/>
</dbReference>
<dbReference type="GO" id="GO:0009055">
    <property type="term" value="F:electron transfer activity"/>
    <property type="evidence" value="ECO:0007669"/>
    <property type="project" value="InterPro"/>
</dbReference>
<evidence type="ECO:0000313" key="9">
    <source>
        <dbReference type="EMBL" id="TKI70817.1"/>
    </source>
</evidence>
<dbReference type="InterPro" id="IPR051459">
    <property type="entry name" value="Cytochrome_c-type_DH"/>
</dbReference>
<feature type="domain" description="Cytochrome c" evidence="8">
    <location>
        <begin position="302"/>
        <end position="382"/>
    </location>
</feature>
<dbReference type="InterPro" id="IPR036909">
    <property type="entry name" value="Cyt_c-like_dom_sf"/>
</dbReference>
<evidence type="ECO:0000256" key="2">
    <source>
        <dbReference type="ARBA" id="ARBA00022617"/>
    </source>
</evidence>
<dbReference type="InterPro" id="IPR002323">
    <property type="entry name" value="Cyt_CIE"/>
</dbReference>
<keyword evidence="7" id="KW-0732">Signal</keyword>
<feature type="domain" description="Cytochrome c" evidence="8">
    <location>
        <begin position="111"/>
        <end position="207"/>
    </location>
</feature>
<dbReference type="GO" id="GO:0005506">
    <property type="term" value="F:iron ion binding"/>
    <property type="evidence" value="ECO:0007669"/>
    <property type="project" value="InterPro"/>
</dbReference>
<protein>
    <submittedName>
        <fullName evidence="9">C-type cytochrome</fullName>
    </submittedName>
</protein>
<dbReference type="AlphaFoldDB" id="A0A4U2Z931"/>
<keyword evidence="2 6" id="KW-0349">Heme</keyword>
<dbReference type="GO" id="GO:0020037">
    <property type="term" value="F:heme binding"/>
    <property type="evidence" value="ECO:0007669"/>
    <property type="project" value="InterPro"/>
</dbReference>
<dbReference type="PROSITE" id="PS51007">
    <property type="entry name" value="CYTC"/>
    <property type="match status" value="2"/>
</dbReference>
<evidence type="ECO:0000259" key="8">
    <source>
        <dbReference type="PROSITE" id="PS51007"/>
    </source>
</evidence>
<dbReference type="InterPro" id="IPR009056">
    <property type="entry name" value="Cyt_c-like_dom"/>
</dbReference>
<dbReference type="PRINTS" id="PR00607">
    <property type="entry name" value="CYTCHROMECIE"/>
</dbReference>
<comment type="caution">
    <text evidence="9">The sequence shown here is derived from an EMBL/GenBank/DDBJ whole genome shotgun (WGS) entry which is preliminary data.</text>
</comment>
<proteinExistence type="predicted"/>
<dbReference type="Pfam" id="PF13442">
    <property type="entry name" value="Cytochrome_CBB3"/>
    <property type="match status" value="1"/>
</dbReference>
<accession>A0A4U2Z931</accession>
<dbReference type="PANTHER" id="PTHR35008">
    <property type="entry name" value="BLL4482 PROTEIN-RELATED"/>
    <property type="match status" value="1"/>
</dbReference>
<name>A0A4U2Z931_9BACT</name>
<keyword evidence="3 6" id="KW-0479">Metal-binding</keyword>